<accession>A0A7J6EHR0</accession>
<reference evidence="1 2" key="1">
    <citation type="journal article" date="2020" name="bioRxiv">
        <title>Sequence and annotation of 42 cannabis genomes reveals extensive copy number variation in cannabinoid synthesis and pathogen resistance genes.</title>
        <authorList>
            <person name="Mckernan K.J."/>
            <person name="Helbert Y."/>
            <person name="Kane L.T."/>
            <person name="Ebling H."/>
            <person name="Zhang L."/>
            <person name="Liu B."/>
            <person name="Eaton Z."/>
            <person name="Mclaughlin S."/>
            <person name="Kingan S."/>
            <person name="Baybayan P."/>
            <person name="Concepcion G."/>
            <person name="Jordan M."/>
            <person name="Riva A."/>
            <person name="Barbazuk W."/>
            <person name="Harkins T."/>
        </authorList>
    </citation>
    <scope>NUCLEOTIDE SEQUENCE [LARGE SCALE GENOMIC DNA]</scope>
    <source>
        <strain evidence="2">cv. Jamaican Lion 4</strain>
        <tissue evidence="1">Leaf</tissue>
    </source>
</reference>
<proteinExistence type="predicted"/>
<evidence type="ECO:0000313" key="1">
    <source>
        <dbReference type="EMBL" id="KAF4357963.1"/>
    </source>
</evidence>
<sequence>MGFEKALSVSHKKCLGALGEEKKKEDFPEVFIKLLTSYISRLHYTTIHAVNVQLRFRFHK</sequence>
<dbReference type="AlphaFoldDB" id="A0A7J6EHR0"/>
<dbReference type="Proteomes" id="UP000525078">
    <property type="component" value="Unassembled WGS sequence"/>
</dbReference>
<organism evidence="1 2">
    <name type="scientific">Cannabis sativa</name>
    <name type="common">Hemp</name>
    <name type="synonym">Marijuana</name>
    <dbReference type="NCBI Taxonomy" id="3483"/>
    <lineage>
        <taxon>Eukaryota</taxon>
        <taxon>Viridiplantae</taxon>
        <taxon>Streptophyta</taxon>
        <taxon>Embryophyta</taxon>
        <taxon>Tracheophyta</taxon>
        <taxon>Spermatophyta</taxon>
        <taxon>Magnoliopsida</taxon>
        <taxon>eudicotyledons</taxon>
        <taxon>Gunneridae</taxon>
        <taxon>Pentapetalae</taxon>
        <taxon>rosids</taxon>
        <taxon>fabids</taxon>
        <taxon>Rosales</taxon>
        <taxon>Cannabaceae</taxon>
        <taxon>Cannabis</taxon>
    </lineage>
</organism>
<comment type="caution">
    <text evidence="1">The sequence shown here is derived from an EMBL/GenBank/DDBJ whole genome shotgun (WGS) entry which is preliminary data.</text>
</comment>
<dbReference type="EMBL" id="JAATIP010000229">
    <property type="protein sequence ID" value="KAF4357963.1"/>
    <property type="molecule type" value="Genomic_DNA"/>
</dbReference>
<name>A0A7J6EHR0_CANSA</name>
<evidence type="ECO:0000313" key="2">
    <source>
        <dbReference type="Proteomes" id="UP000525078"/>
    </source>
</evidence>
<gene>
    <name evidence="1" type="ORF">F8388_008471</name>
</gene>
<protein>
    <submittedName>
        <fullName evidence="1">Uncharacterized protein</fullName>
    </submittedName>
</protein>